<evidence type="ECO:0000313" key="1">
    <source>
        <dbReference type="EMBL" id="CAB4907476.1"/>
    </source>
</evidence>
<accession>A0A6J7GKD3</accession>
<protein>
    <submittedName>
        <fullName evidence="1">Unannotated protein</fullName>
    </submittedName>
</protein>
<name>A0A6J7GKD3_9ZZZZ</name>
<gene>
    <name evidence="1" type="ORF">UFOPK3564_00992</name>
</gene>
<reference evidence="1" key="1">
    <citation type="submission" date="2020-05" db="EMBL/GenBank/DDBJ databases">
        <authorList>
            <person name="Chiriac C."/>
            <person name="Salcher M."/>
            <person name="Ghai R."/>
            <person name="Kavagutti S V."/>
        </authorList>
    </citation>
    <scope>NUCLEOTIDE SEQUENCE</scope>
</reference>
<proteinExistence type="predicted"/>
<organism evidence="1">
    <name type="scientific">freshwater metagenome</name>
    <dbReference type="NCBI Taxonomy" id="449393"/>
    <lineage>
        <taxon>unclassified sequences</taxon>
        <taxon>metagenomes</taxon>
        <taxon>ecological metagenomes</taxon>
    </lineage>
</organism>
<dbReference type="EMBL" id="CAFBMK010000040">
    <property type="protein sequence ID" value="CAB4907476.1"/>
    <property type="molecule type" value="Genomic_DNA"/>
</dbReference>
<sequence length="32" mass="3417">MPVIGMMPTFIPALTRTWNNSMAKIPAASTAP</sequence>
<dbReference type="AlphaFoldDB" id="A0A6J7GKD3"/>